<dbReference type="AlphaFoldDB" id="A0A378V2I8"/>
<name>A0A378V2I8_MYCFO</name>
<accession>A0A378V2I8</accession>
<reference evidence="1 2" key="1">
    <citation type="submission" date="2018-06" db="EMBL/GenBank/DDBJ databases">
        <authorList>
            <consortium name="Pathogen Informatics"/>
            <person name="Doyle S."/>
        </authorList>
    </citation>
    <scope>NUCLEOTIDE SEQUENCE [LARGE SCALE GENOMIC DNA]</scope>
    <source>
        <strain evidence="1 2">NCTC1542</strain>
    </source>
</reference>
<dbReference type="Proteomes" id="UP000255389">
    <property type="component" value="Unassembled WGS sequence"/>
</dbReference>
<dbReference type="EMBL" id="UGQY01000004">
    <property type="protein sequence ID" value="SUA04722.1"/>
    <property type="molecule type" value="Genomic_DNA"/>
</dbReference>
<protein>
    <submittedName>
        <fullName evidence="1">Uncharacterized protein</fullName>
    </submittedName>
</protein>
<gene>
    <name evidence="1" type="ORF">NCTC1542_06229</name>
</gene>
<proteinExistence type="predicted"/>
<organism evidence="1 2">
    <name type="scientific">Mycolicibacterium fortuitum</name>
    <name type="common">Mycobacterium fortuitum</name>
    <dbReference type="NCBI Taxonomy" id="1766"/>
    <lineage>
        <taxon>Bacteria</taxon>
        <taxon>Bacillati</taxon>
        <taxon>Actinomycetota</taxon>
        <taxon>Actinomycetes</taxon>
        <taxon>Mycobacteriales</taxon>
        <taxon>Mycobacteriaceae</taxon>
        <taxon>Mycolicibacterium</taxon>
    </lineage>
</organism>
<sequence>MPNSVIHDMPLPAGIEFADPWEPGDSEFPPYRIVHGPDRYVTDHSLRVAATAVQWVDGSIDDGSTDECPKIWLENEGFNSDQARELASLLLEMAAQVDGWVQR</sequence>
<evidence type="ECO:0000313" key="2">
    <source>
        <dbReference type="Proteomes" id="UP000255389"/>
    </source>
</evidence>
<evidence type="ECO:0000313" key="1">
    <source>
        <dbReference type="EMBL" id="SUA04722.1"/>
    </source>
</evidence>